<feature type="transmembrane region" description="Helical" evidence="2">
    <location>
        <begin position="104"/>
        <end position="122"/>
    </location>
</feature>
<dbReference type="RefSeq" id="WP_145379185.1">
    <property type="nucleotide sequence ID" value="NZ_CP036276.1"/>
</dbReference>
<evidence type="ECO:0000256" key="2">
    <source>
        <dbReference type="SAM" id="Phobius"/>
    </source>
</evidence>
<evidence type="ECO:0000313" key="4">
    <source>
        <dbReference type="Proteomes" id="UP000319383"/>
    </source>
</evidence>
<feature type="region of interest" description="Disordered" evidence="1">
    <location>
        <begin position="64"/>
        <end position="85"/>
    </location>
</feature>
<keyword evidence="2" id="KW-0812">Transmembrane</keyword>
<gene>
    <name evidence="3" type="ORF">Mal52_52170</name>
</gene>
<evidence type="ECO:0000313" key="3">
    <source>
        <dbReference type="EMBL" id="QDU46695.1"/>
    </source>
</evidence>
<dbReference type="EMBL" id="CP036276">
    <property type="protein sequence ID" value="QDU46695.1"/>
    <property type="molecule type" value="Genomic_DNA"/>
</dbReference>
<dbReference type="Proteomes" id="UP000319383">
    <property type="component" value="Chromosome"/>
</dbReference>
<sequence length="233" mass="26248">MAEKWYVRSPDGDRGPFEFPEVLGLIRTGNLGGDDDIKCTLEGHWIKAGAIDLDAAEGTGNAEALAKATRPGKRRSAASASSPPQSSWFENIYEAITDRLGPRFLWVVVIIGVWLGINFFIVRMMNPYEAERTYLKQFVTIRDELLRHRQAELSEAEWAAFSTQSRAEVQRIVGKLKRGATAEHPVRRHLLWAGNDCLLPGLQDAEAFTPEIEQRFERYMNQALMALNASRSQ</sequence>
<accession>A0A517ZW98</accession>
<keyword evidence="2" id="KW-1133">Transmembrane helix</keyword>
<reference evidence="3 4" key="1">
    <citation type="submission" date="2019-02" db="EMBL/GenBank/DDBJ databases">
        <title>Deep-cultivation of Planctomycetes and their phenomic and genomic characterization uncovers novel biology.</title>
        <authorList>
            <person name="Wiegand S."/>
            <person name="Jogler M."/>
            <person name="Boedeker C."/>
            <person name="Pinto D."/>
            <person name="Vollmers J."/>
            <person name="Rivas-Marin E."/>
            <person name="Kohn T."/>
            <person name="Peeters S.H."/>
            <person name="Heuer A."/>
            <person name="Rast P."/>
            <person name="Oberbeckmann S."/>
            <person name="Bunk B."/>
            <person name="Jeske O."/>
            <person name="Meyerdierks A."/>
            <person name="Storesund J.E."/>
            <person name="Kallscheuer N."/>
            <person name="Luecker S."/>
            <person name="Lage O.M."/>
            <person name="Pohl T."/>
            <person name="Merkel B.J."/>
            <person name="Hornburger P."/>
            <person name="Mueller R.-W."/>
            <person name="Bruemmer F."/>
            <person name="Labrenz M."/>
            <person name="Spormann A.M."/>
            <person name="Op den Camp H."/>
            <person name="Overmann J."/>
            <person name="Amann R."/>
            <person name="Jetten M.S.M."/>
            <person name="Mascher T."/>
            <person name="Medema M.H."/>
            <person name="Devos D.P."/>
            <person name="Kaster A.-K."/>
            <person name="Ovreas L."/>
            <person name="Rohde M."/>
            <person name="Galperin M.Y."/>
            <person name="Jogler C."/>
        </authorList>
    </citation>
    <scope>NUCLEOTIDE SEQUENCE [LARGE SCALE GENOMIC DNA]</scope>
    <source>
        <strain evidence="3 4">Mal52</strain>
    </source>
</reference>
<evidence type="ECO:0008006" key="5">
    <source>
        <dbReference type="Google" id="ProtNLM"/>
    </source>
</evidence>
<dbReference type="AlphaFoldDB" id="A0A517ZW98"/>
<protein>
    <recommendedName>
        <fullName evidence="5">GYF domain-containing protein</fullName>
    </recommendedName>
</protein>
<organism evidence="3 4">
    <name type="scientific">Symmachiella dynata</name>
    <dbReference type="NCBI Taxonomy" id="2527995"/>
    <lineage>
        <taxon>Bacteria</taxon>
        <taxon>Pseudomonadati</taxon>
        <taxon>Planctomycetota</taxon>
        <taxon>Planctomycetia</taxon>
        <taxon>Planctomycetales</taxon>
        <taxon>Planctomycetaceae</taxon>
        <taxon>Symmachiella</taxon>
    </lineage>
</organism>
<evidence type="ECO:0000256" key="1">
    <source>
        <dbReference type="SAM" id="MobiDB-lite"/>
    </source>
</evidence>
<proteinExistence type="predicted"/>
<keyword evidence="2" id="KW-0472">Membrane</keyword>
<name>A0A517ZW98_9PLAN</name>
<keyword evidence="4" id="KW-1185">Reference proteome</keyword>
<dbReference type="KEGG" id="sdyn:Mal52_52170"/>